<dbReference type="Proteomes" id="UP000000844">
    <property type="component" value="Chromosome"/>
</dbReference>
<protein>
    <submittedName>
        <fullName evidence="1">Uncharacterized protein</fullName>
    </submittedName>
</protein>
<dbReference type="AlphaFoldDB" id="D3Q3Q9"/>
<organism evidence="1 2">
    <name type="scientific">Stackebrandtia nassauensis (strain DSM 44728 / CIP 108903 / NRRL B-16338 / NBRC 102104 / LLR-40K-21)</name>
    <dbReference type="NCBI Taxonomy" id="446470"/>
    <lineage>
        <taxon>Bacteria</taxon>
        <taxon>Bacillati</taxon>
        <taxon>Actinomycetota</taxon>
        <taxon>Actinomycetes</taxon>
        <taxon>Glycomycetales</taxon>
        <taxon>Glycomycetaceae</taxon>
        <taxon>Stackebrandtia</taxon>
    </lineage>
</organism>
<name>D3Q3Q9_STANL</name>
<sequence>MNNLTVAHKRVLVVDESVDVTELEKLAADSGWTMAGRFSQGFDESVELQWSADSGVDVAYIEFHSDGVRMVTVRGQDESAVDAVAEIVRGAVTTRDLDSLLDDVSKDPGPEPTALVRGWRELALACTHSHPDQPMDERLPAALETALRHDNRQVRLRGLVVADALGGRWPKLVDLVLARQGEETELGYVVEVFAQLRDDQAEDAEAAEDDKGSADD</sequence>
<evidence type="ECO:0000313" key="1">
    <source>
        <dbReference type="EMBL" id="ADD43976.1"/>
    </source>
</evidence>
<dbReference type="EMBL" id="CP001778">
    <property type="protein sequence ID" value="ADD43976.1"/>
    <property type="molecule type" value="Genomic_DNA"/>
</dbReference>
<accession>D3Q3Q9</accession>
<dbReference type="HOGENOM" id="CLU_1276973_0_0_11"/>
<dbReference type="KEGG" id="sna:Snas_4329"/>
<reference evidence="1 2" key="1">
    <citation type="journal article" date="2009" name="Stand. Genomic Sci.">
        <title>Complete genome sequence of Stackebrandtia nassauensis type strain (LLR-40K-21).</title>
        <authorList>
            <person name="Munk C."/>
            <person name="Lapidus A."/>
            <person name="Copeland A."/>
            <person name="Jando M."/>
            <person name="Mayilraj S."/>
            <person name="Glavina Del Rio T."/>
            <person name="Nolan M."/>
            <person name="Chen F."/>
            <person name="Lucas S."/>
            <person name="Tice H."/>
            <person name="Cheng J.F."/>
            <person name="Han C."/>
            <person name="Detter J.C."/>
            <person name="Bruce D."/>
            <person name="Goodwin L."/>
            <person name="Chain P."/>
            <person name="Pitluck S."/>
            <person name="Goker M."/>
            <person name="Ovchinikova G."/>
            <person name="Pati A."/>
            <person name="Ivanova N."/>
            <person name="Mavromatis K."/>
            <person name="Chen A."/>
            <person name="Palaniappan K."/>
            <person name="Land M."/>
            <person name="Hauser L."/>
            <person name="Chang Y.J."/>
            <person name="Jeffries C.D."/>
            <person name="Bristow J."/>
            <person name="Eisen J.A."/>
            <person name="Markowitz V."/>
            <person name="Hugenholtz P."/>
            <person name="Kyrpides N.C."/>
            <person name="Klenk H.P."/>
        </authorList>
    </citation>
    <scope>NUCLEOTIDE SEQUENCE [LARGE SCALE GENOMIC DNA]</scope>
    <source>
        <strain evidence="2">DSM 44728 / CIP 108903 / NRRL B-16338 / NBRC 102104 / LLR-40K-21</strain>
    </source>
</reference>
<proteinExistence type="predicted"/>
<evidence type="ECO:0000313" key="2">
    <source>
        <dbReference type="Proteomes" id="UP000000844"/>
    </source>
</evidence>
<dbReference type="STRING" id="446470.Snas_4329"/>
<gene>
    <name evidence="1" type="ordered locus">Snas_4329</name>
</gene>
<keyword evidence="2" id="KW-1185">Reference proteome</keyword>
<dbReference type="RefSeq" id="WP_013019547.1">
    <property type="nucleotide sequence ID" value="NC_013947.1"/>
</dbReference>